<keyword evidence="2" id="KW-1133">Transmembrane helix</keyword>
<organism evidence="3 4">
    <name type="scientific">Dryococelus australis</name>
    <dbReference type="NCBI Taxonomy" id="614101"/>
    <lineage>
        <taxon>Eukaryota</taxon>
        <taxon>Metazoa</taxon>
        <taxon>Ecdysozoa</taxon>
        <taxon>Arthropoda</taxon>
        <taxon>Hexapoda</taxon>
        <taxon>Insecta</taxon>
        <taxon>Pterygota</taxon>
        <taxon>Neoptera</taxon>
        <taxon>Polyneoptera</taxon>
        <taxon>Phasmatodea</taxon>
        <taxon>Verophasmatodea</taxon>
        <taxon>Anareolatae</taxon>
        <taxon>Phasmatidae</taxon>
        <taxon>Eurycanthinae</taxon>
        <taxon>Dryococelus</taxon>
    </lineage>
</organism>
<dbReference type="EMBL" id="JARBHB010000003">
    <property type="protein sequence ID" value="KAJ8888062.1"/>
    <property type="molecule type" value="Genomic_DNA"/>
</dbReference>
<dbReference type="Proteomes" id="UP001159363">
    <property type="component" value="Chromosome 3"/>
</dbReference>
<protein>
    <submittedName>
        <fullName evidence="3">Uncharacterized protein</fullName>
    </submittedName>
</protein>
<feature type="transmembrane region" description="Helical" evidence="2">
    <location>
        <begin position="458"/>
        <end position="481"/>
    </location>
</feature>
<keyword evidence="2" id="KW-0472">Membrane</keyword>
<feature type="transmembrane region" description="Helical" evidence="2">
    <location>
        <begin position="541"/>
        <end position="565"/>
    </location>
</feature>
<feature type="compositionally biased region" description="Basic and acidic residues" evidence="1">
    <location>
        <begin position="772"/>
        <end position="787"/>
    </location>
</feature>
<evidence type="ECO:0000256" key="2">
    <source>
        <dbReference type="SAM" id="Phobius"/>
    </source>
</evidence>
<accession>A0ABQ9HUI9</accession>
<gene>
    <name evidence="3" type="ORF">PR048_007548</name>
</gene>
<keyword evidence="4" id="KW-1185">Reference proteome</keyword>
<reference evidence="3 4" key="1">
    <citation type="submission" date="2023-02" db="EMBL/GenBank/DDBJ databases">
        <title>LHISI_Scaffold_Assembly.</title>
        <authorList>
            <person name="Stuart O.P."/>
            <person name="Cleave R."/>
            <person name="Magrath M.J.L."/>
            <person name="Mikheyev A.S."/>
        </authorList>
    </citation>
    <scope>NUCLEOTIDE SEQUENCE [LARGE SCALE GENOMIC DNA]</scope>
    <source>
        <strain evidence="3">Daus_M_001</strain>
        <tissue evidence="3">Leg muscle</tissue>
    </source>
</reference>
<sequence length="821" mass="90776">MYDGLRIPSGAVKICRTGPRNCRVSITPEFCRDRLVTAHDVVLLRCVMTSDRTGAPIKLLLRYEPPYQGVKFQHCRRNKSCLFGRHVAATRYTITSDRKSGNHRKSNQITPTGTVAKRLVCSPPTKANRIFARRRNRGRRYRWSVSYLEDLPFPPTFAFRRCPILTSPHFTLICSQDLVCIATPRMNNSFTVPSHASDEASHVQLRQTSLLFQEGVFKGLQCLEGEGRVEFLTRRMRCSTCGTEISSVYRRAVKDPFANEQEIGFHVKTCACPRHNRSSSMSNRRHSAVCRHGQRPRLRQSVAIDTPSEFTLAKDMSPANPDKIDVKHVCTKVDFAIGLKFIRQTLDDSEPVTDVQGNNLPGDTRWYQVHITGLSKAPTPRASRLLSFLLWQVRNTHSIAQRAVKLLASHQGEPGSIPGRVTPGFSRVGNVPDDAAGFIGDLPFPPPSLAMAPTLKHLFVVFGVVIFGFVVFGVVVFGFVVFGVMGFGVVVFGVMVFGVVVFGVVVFGVMVFGVVVFGVMGFGVMVFVVVVFGVMGFGGVVFGFVVFGVVVFSFVVFGVVVLCGIGNDVAIQALVPTAKRFMLTLIFFSVGLGTPQARGSCLSGARHLPCLTLDVKTERRERTGLGIYSAPWGKGASWGSRPPSLQNSGGRGFVAGIKVRVYTKTVRREETGLVRVPTWRACEPTLWCYDVKYCGMLFFSGCSVLLLSQSAAATLTQDCVPRPLLGTCQFRQSTIFGLDSTAARIFDPLRFGRFLTEMSCEPMRVIEVSMEQRRNEGAGETGDHRENPWNQGHRPARFPLAKTRLPGRELNPVRLGERRAG</sequence>
<evidence type="ECO:0000313" key="4">
    <source>
        <dbReference type="Proteomes" id="UP001159363"/>
    </source>
</evidence>
<name>A0ABQ9HUI9_9NEOP</name>
<feature type="transmembrane region" description="Helical" evidence="2">
    <location>
        <begin position="487"/>
        <end position="507"/>
    </location>
</feature>
<proteinExistence type="predicted"/>
<comment type="caution">
    <text evidence="3">The sequence shown here is derived from an EMBL/GenBank/DDBJ whole genome shotgun (WGS) entry which is preliminary data.</text>
</comment>
<keyword evidence="2" id="KW-0812">Transmembrane</keyword>
<feature type="transmembrane region" description="Helical" evidence="2">
    <location>
        <begin position="514"/>
        <end position="535"/>
    </location>
</feature>
<feature type="region of interest" description="Disordered" evidence="1">
    <location>
        <begin position="772"/>
        <end position="821"/>
    </location>
</feature>
<evidence type="ECO:0000256" key="1">
    <source>
        <dbReference type="SAM" id="MobiDB-lite"/>
    </source>
</evidence>
<evidence type="ECO:0000313" key="3">
    <source>
        <dbReference type="EMBL" id="KAJ8888062.1"/>
    </source>
</evidence>